<dbReference type="AlphaFoldDB" id="A0ABD0QH21"/>
<keyword evidence="4" id="KW-1185">Reference proteome</keyword>
<feature type="domain" description="HARP" evidence="2">
    <location>
        <begin position="72"/>
        <end position="94"/>
    </location>
</feature>
<feature type="region of interest" description="Disordered" evidence="1">
    <location>
        <begin position="1"/>
        <end position="59"/>
    </location>
</feature>
<feature type="non-terminal residue" evidence="3">
    <location>
        <position position="1"/>
    </location>
</feature>
<accession>A0ABD0QH21</accession>
<sequence>TQLIDIKGPCTKPAPPTSSPASATQSFYGQTNKPTTGEKRPSKPPEAGGSIPAKKPAVSVKGRCVPHSENCFRVEVGYHVDLITVFKTIPSKNY</sequence>
<evidence type="ECO:0000256" key="1">
    <source>
        <dbReference type="SAM" id="MobiDB-lite"/>
    </source>
</evidence>
<name>A0ABD0QH21_CIRMR</name>
<proteinExistence type="predicted"/>
<dbReference type="InterPro" id="IPR010003">
    <property type="entry name" value="HARP_dom"/>
</dbReference>
<protein>
    <recommendedName>
        <fullName evidence="2">HARP domain-containing protein</fullName>
    </recommendedName>
</protein>
<comment type="caution">
    <text evidence="3">The sequence shown here is derived from an EMBL/GenBank/DDBJ whole genome shotgun (WGS) entry which is preliminary data.</text>
</comment>
<feature type="compositionally biased region" description="Polar residues" evidence="1">
    <location>
        <begin position="25"/>
        <end position="35"/>
    </location>
</feature>
<reference evidence="3 4" key="1">
    <citation type="submission" date="2024-05" db="EMBL/GenBank/DDBJ databases">
        <title>Genome sequencing and assembly of Indian major carp, Cirrhinus mrigala (Hamilton, 1822).</title>
        <authorList>
            <person name="Mohindra V."/>
            <person name="Chowdhury L.M."/>
            <person name="Lal K."/>
            <person name="Jena J.K."/>
        </authorList>
    </citation>
    <scope>NUCLEOTIDE SEQUENCE [LARGE SCALE GENOMIC DNA]</scope>
    <source>
        <strain evidence="3">CM1030</strain>
        <tissue evidence="3">Blood</tissue>
    </source>
</reference>
<dbReference type="Proteomes" id="UP001529510">
    <property type="component" value="Unassembled WGS sequence"/>
</dbReference>
<evidence type="ECO:0000313" key="3">
    <source>
        <dbReference type="EMBL" id="KAL0185013.1"/>
    </source>
</evidence>
<dbReference type="EMBL" id="JAMKFB020000009">
    <property type="protein sequence ID" value="KAL0185013.1"/>
    <property type="molecule type" value="Genomic_DNA"/>
</dbReference>
<evidence type="ECO:0000313" key="4">
    <source>
        <dbReference type="Proteomes" id="UP001529510"/>
    </source>
</evidence>
<feature type="non-terminal residue" evidence="3">
    <location>
        <position position="94"/>
    </location>
</feature>
<evidence type="ECO:0000259" key="2">
    <source>
        <dbReference type="Pfam" id="PF07443"/>
    </source>
</evidence>
<organism evidence="3 4">
    <name type="scientific">Cirrhinus mrigala</name>
    <name type="common">Mrigala</name>
    <dbReference type="NCBI Taxonomy" id="683832"/>
    <lineage>
        <taxon>Eukaryota</taxon>
        <taxon>Metazoa</taxon>
        <taxon>Chordata</taxon>
        <taxon>Craniata</taxon>
        <taxon>Vertebrata</taxon>
        <taxon>Euteleostomi</taxon>
        <taxon>Actinopterygii</taxon>
        <taxon>Neopterygii</taxon>
        <taxon>Teleostei</taxon>
        <taxon>Ostariophysi</taxon>
        <taxon>Cypriniformes</taxon>
        <taxon>Cyprinidae</taxon>
        <taxon>Labeoninae</taxon>
        <taxon>Labeonini</taxon>
        <taxon>Cirrhinus</taxon>
    </lineage>
</organism>
<dbReference type="Pfam" id="PF07443">
    <property type="entry name" value="HARP"/>
    <property type="match status" value="1"/>
</dbReference>
<gene>
    <name evidence="3" type="ORF">M9458_020709</name>
</gene>